<proteinExistence type="predicted"/>
<dbReference type="EMBL" id="JACIUZ010000042">
    <property type="protein sequence ID" value="MBB1063527.1"/>
    <property type="molecule type" value="Genomic_DNA"/>
</dbReference>
<evidence type="ECO:0000313" key="2">
    <source>
        <dbReference type="EMBL" id="MBB1086052.1"/>
    </source>
</evidence>
<dbReference type="AlphaFoldDB" id="A0A7W3TZB6"/>
<dbReference type="Proteomes" id="UP000544052">
    <property type="component" value="Unassembled WGS sequence"/>
</dbReference>
<dbReference type="EMBL" id="JACIUY010000049">
    <property type="protein sequence ID" value="MBB1086052.1"/>
    <property type="molecule type" value="Genomic_DNA"/>
</dbReference>
<sequence length="70" mass="7750">MSMTQKFKTAKIQLTLVGEKHPKGAKHILNNVTETISEEQFSLLSSVMETLTGEKVTNANVIETQSIVMD</sequence>
<dbReference type="RefSeq" id="WP_182580937.1">
    <property type="nucleotide sequence ID" value="NZ_JACIUY010000049.1"/>
</dbReference>
<name>A0A7W3TZB6_9LACO</name>
<organism evidence="2 3">
    <name type="scientific">Limosilactobacillus fastidiosus</name>
    <dbReference type="NCBI Taxonomy" id="2759855"/>
    <lineage>
        <taxon>Bacteria</taxon>
        <taxon>Bacillati</taxon>
        <taxon>Bacillota</taxon>
        <taxon>Bacilli</taxon>
        <taxon>Lactobacillales</taxon>
        <taxon>Lactobacillaceae</taxon>
        <taxon>Limosilactobacillus</taxon>
    </lineage>
</organism>
<dbReference type="Proteomes" id="UP000518255">
    <property type="component" value="Unassembled WGS sequence"/>
</dbReference>
<protein>
    <recommendedName>
        <fullName evidence="5">DUF1659 domain-containing protein</fullName>
    </recommendedName>
</protein>
<keyword evidence="4" id="KW-1185">Reference proteome</keyword>
<gene>
    <name evidence="2" type="ORF">H5R63_04500</name>
    <name evidence="1" type="ORF">H5R64_07120</name>
</gene>
<comment type="caution">
    <text evidence="2">The sequence shown here is derived from an EMBL/GenBank/DDBJ whole genome shotgun (WGS) entry which is preliminary data.</text>
</comment>
<evidence type="ECO:0000313" key="1">
    <source>
        <dbReference type="EMBL" id="MBB1063527.1"/>
    </source>
</evidence>
<evidence type="ECO:0000313" key="3">
    <source>
        <dbReference type="Proteomes" id="UP000518255"/>
    </source>
</evidence>
<evidence type="ECO:0000313" key="4">
    <source>
        <dbReference type="Proteomes" id="UP000544052"/>
    </source>
</evidence>
<accession>A0A7W3TZB6</accession>
<reference evidence="3 4" key="1">
    <citation type="submission" date="2020-07" db="EMBL/GenBank/DDBJ databases">
        <title>Description of Limosilactobacillus balticus sp. nov., Limosilactobacillus agrestis sp. nov., Limosilactobacillus albertensis sp. nov., Limosilactobacillus rudii sp. nov., Limosilactobacillus fastidiosus sp. nov., five novel Limosilactobacillus species isolated from the vertebrate gastrointestinal tract, and proposal of 6 subspecies of Limosilactobacillus reuteri adapted to the gastrointestinal tract of specific vertebrate hosts.</title>
        <authorList>
            <person name="Li F."/>
            <person name="Cheng C."/>
            <person name="Zheng J."/>
            <person name="Quevedo R.M."/>
            <person name="Li J."/>
            <person name="Roos S."/>
            <person name="Gaenzle M.G."/>
            <person name="Walter J."/>
        </authorList>
    </citation>
    <scope>NUCLEOTIDE SEQUENCE [LARGE SCALE GENOMIC DNA]</scope>
    <source>
        <strain evidence="2 3">WF-MA3-C</strain>
        <strain evidence="1 4">WF-MO7-1</strain>
    </source>
</reference>
<evidence type="ECO:0008006" key="5">
    <source>
        <dbReference type="Google" id="ProtNLM"/>
    </source>
</evidence>